<evidence type="ECO:0000256" key="2">
    <source>
        <dbReference type="ARBA" id="ARBA00012438"/>
    </source>
</evidence>
<evidence type="ECO:0000259" key="7">
    <source>
        <dbReference type="PROSITE" id="PS50112"/>
    </source>
</evidence>
<keyword evidence="5 9" id="KW-0418">Kinase</keyword>
<name>Q2FRX6_METHJ</name>
<dbReference type="InterPro" id="IPR036890">
    <property type="entry name" value="HATPase_C_sf"/>
</dbReference>
<evidence type="ECO:0000256" key="5">
    <source>
        <dbReference type="ARBA" id="ARBA00022777"/>
    </source>
</evidence>
<dbReference type="CDD" id="cd00075">
    <property type="entry name" value="HATPase"/>
    <property type="match status" value="1"/>
</dbReference>
<evidence type="ECO:0000259" key="8">
    <source>
        <dbReference type="PROSITE" id="PS50113"/>
    </source>
</evidence>
<comment type="catalytic activity">
    <reaction evidence="1">
        <text>ATP + protein L-histidine = ADP + protein N-phospho-L-histidine.</text>
        <dbReference type="EC" id="2.7.13.3"/>
    </reaction>
</comment>
<dbReference type="HOGENOM" id="CLU_000445_114_58_2"/>
<dbReference type="EC" id="2.7.13.3" evidence="2"/>
<dbReference type="SMART" id="SM00091">
    <property type="entry name" value="PAS"/>
    <property type="match status" value="3"/>
</dbReference>
<dbReference type="CDD" id="cd00130">
    <property type="entry name" value="PAS"/>
    <property type="match status" value="2"/>
</dbReference>
<dbReference type="InterPro" id="IPR000700">
    <property type="entry name" value="PAS-assoc_C"/>
</dbReference>
<accession>Q2FRX6</accession>
<dbReference type="GO" id="GO:0000155">
    <property type="term" value="F:phosphorelay sensor kinase activity"/>
    <property type="evidence" value="ECO:0007669"/>
    <property type="project" value="InterPro"/>
</dbReference>
<dbReference type="SUPFAM" id="SSF55785">
    <property type="entry name" value="PYP-like sensor domain (PAS domain)"/>
    <property type="match status" value="3"/>
</dbReference>
<evidence type="ECO:0000259" key="6">
    <source>
        <dbReference type="PROSITE" id="PS50109"/>
    </source>
</evidence>
<dbReference type="PRINTS" id="PR00344">
    <property type="entry name" value="BCTRLSENSOR"/>
</dbReference>
<feature type="domain" description="PAC" evidence="8">
    <location>
        <begin position="354"/>
        <end position="408"/>
    </location>
</feature>
<dbReference type="Gene3D" id="3.30.450.20">
    <property type="entry name" value="PAS domain"/>
    <property type="match status" value="3"/>
</dbReference>
<feature type="domain" description="PAS" evidence="7">
    <location>
        <begin position="31"/>
        <end position="109"/>
    </location>
</feature>
<evidence type="ECO:0000313" key="9">
    <source>
        <dbReference type="EMBL" id="ABD42368.1"/>
    </source>
</evidence>
<dbReference type="SUPFAM" id="SSF55874">
    <property type="entry name" value="ATPase domain of HSP90 chaperone/DNA topoisomerase II/histidine kinase"/>
    <property type="match status" value="1"/>
</dbReference>
<dbReference type="InterPro" id="IPR000014">
    <property type="entry name" value="PAS"/>
</dbReference>
<dbReference type="Pfam" id="PF02518">
    <property type="entry name" value="HATPase_c"/>
    <property type="match status" value="1"/>
</dbReference>
<protein>
    <recommendedName>
        <fullName evidence="2">histidine kinase</fullName>
        <ecNumber evidence="2">2.7.13.3</ecNumber>
    </recommendedName>
</protein>
<dbReference type="PANTHER" id="PTHR43304:SF1">
    <property type="entry name" value="PAC DOMAIN-CONTAINING PROTEIN"/>
    <property type="match status" value="1"/>
</dbReference>
<evidence type="ECO:0000256" key="1">
    <source>
        <dbReference type="ARBA" id="ARBA00000085"/>
    </source>
</evidence>
<dbReference type="Proteomes" id="UP000001941">
    <property type="component" value="Chromosome"/>
</dbReference>
<dbReference type="InterPro" id="IPR003594">
    <property type="entry name" value="HATPase_dom"/>
</dbReference>
<dbReference type="PANTHER" id="PTHR43304">
    <property type="entry name" value="PHYTOCHROME-LIKE PROTEIN CPH1"/>
    <property type="match status" value="1"/>
</dbReference>
<dbReference type="EMBL" id="CP000254">
    <property type="protein sequence ID" value="ABD42368.1"/>
    <property type="molecule type" value="Genomic_DNA"/>
</dbReference>
<dbReference type="SMART" id="SM00387">
    <property type="entry name" value="HATPase_c"/>
    <property type="match status" value="1"/>
</dbReference>
<dbReference type="Pfam" id="PF08448">
    <property type="entry name" value="PAS_4"/>
    <property type="match status" value="1"/>
</dbReference>
<keyword evidence="3" id="KW-0597">Phosphoprotein</keyword>
<reference evidence="10" key="1">
    <citation type="journal article" date="2016" name="Stand. Genomic Sci.">
        <title>Complete genome sequence of Methanospirillum hungatei type strain JF1.</title>
        <authorList>
            <person name="Gunsalus R.P."/>
            <person name="Cook L.E."/>
            <person name="Crable B."/>
            <person name="Rohlin L."/>
            <person name="McDonald E."/>
            <person name="Mouttaki H."/>
            <person name="Sieber J.R."/>
            <person name="Poweleit N."/>
            <person name="Zhou H."/>
            <person name="Lapidus A.L."/>
            <person name="Daligault H.E."/>
            <person name="Land M."/>
            <person name="Gilna P."/>
            <person name="Ivanova N."/>
            <person name="Kyrpides N."/>
            <person name="Culley D.E."/>
            <person name="McInerney M.J."/>
        </authorList>
    </citation>
    <scope>NUCLEOTIDE SEQUENCE [LARGE SCALE GENOMIC DNA]</scope>
    <source>
        <strain evidence="10">ATCC 27890 / DSM 864 / NBRC 100397 / JF-1</strain>
    </source>
</reference>
<dbReference type="eggNOG" id="arCOG06192">
    <property type="taxonomic scope" value="Archaea"/>
</dbReference>
<dbReference type="EnsemblBacteria" id="ABD42368">
    <property type="protein sequence ID" value="ABD42368"/>
    <property type="gene ID" value="Mhun_2672"/>
</dbReference>
<dbReference type="PROSITE" id="PS50113">
    <property type="entry name" value="PAC"/>
    <property type="match status" value="2"/>
</dbReference>
<dbReference type="CDD" id="cd00082">
    <property type="entry name" value="HisKA"/>
    <property type="match status" value="1"/>
</dbReference>
<dbReference type="InterPro" id="IPR004358">
    <property type="entry name" value="Sig_transdc_His_kin-like_C"/>
</dbReference>
<proteinExistence type="predicted"/>
<dbReference type="KEGG" id="mhu:Mhun_2672"/>
<keyword evidence="4 9" id="KW-0808">Transferase</keyword>
<dbReference type="InterPro" id="IPR035965">
    <property type="entry name" value="PAS-like_dom_sf"/>
</dbReference>
<dbReference type="InParanoid" id="Q2FRX6"/>
<dbReference type="PROSITE" id="PS50109">
    <property type="entry name" value="HIS_KIN"/>
    <property type="match status" value="1"/>
</dbReference>
<organism evidence="9 10">
    <name type="scientific">Methanospirillum hungatei JF-1 (strain ATCC 27890 / DSM 864 / NBRC 100397 / JF-1)</name>
    <dbReference type="NCBI Taxonomy" id="323259"/>
    <lineage>
        <taxon>Archaea</taxon>
        <taxon>Methanobacteriati</taxon>
        <taxon>Methanobacteriota</taxon>
        <taxon>Stenosarchaea group</taxon>
        <taxon>Methanomicrobia</taxon>
        <taxon>Methanomicrobiales</taxon>
        <taxon>Methanospirillaceae</taxon>
        <taxon>Methanospirillum</taxon>
    </lineage>
</organism>
<dbReference type="InterPro" id="IPR013656">
    <property type="entry name" value="PAS_4"/>
</dbReference>
<keyword evidence="10" id="KW-1185">Reference proteome</keyword>
<dbReference type="STRING" id="323259.Mhun_2672"/>
<dbReference type="InterPro" id="IPR003661">
    <property type="entry name" value="HisK_dim/P_dom"/>
</dbReference>
<feature type="domain" description="PAS" evidence="7">
    <location>
        <begin position="287"/>
        <end position="332"/>
    </location>
</feature>
<feature type="domain" description="PAC" evidence="8">
    <location>
        <begin position="104"/>
        <end position="156"/>
    </location>
</feature>
<dbReference type="NCBIfam" id="TIGR00229">
    <property type="entry name" value="sensory_box"/>
    <property type="match status" value="2"/>
</dbReference>
<evidence type="ECO:0000313" key="10">
    <source>
        <dbReference type="Proteomes" id="UP000001941"/>
    </source>
</evidence>
<dbReference type="InterPro" id="IPR052162">
    <property type="entry name" value="Sensor_kinase/Photoreceptor"/>
</dbReference>
<evidence type="ECO:0000256" key="4">
    <source>
        <dbReference type="ARBA" id="ARBA00022679"/>
    </source>
</evidence>
<dbReference type="InterPro" id="IPR005467">
    <property type="entry name" value="His_kinase_dom"/>
</dbReference>
<gene>
    <name evidence="9" type="ordered locus">Mhun_2672</name>
</gene>
<dbReference type="Gene3D" id="3.30.565.10">
    <property type="entry name" value="Histidine kinase-like ATPase, C-terminal domain"/>
    <property type="match status" value="1"/>
</dbReference>
<dbReference type="AlphaFoldDB" id="Q2FRX6"/>
<evidence type="ECO:0000256" key="3">
    <source>
        <dbReference type="ARBA" id="ARBA00022553"/>
    </source>
</evidence>
<feature type="domain" description="Histidine kinase" evidence="6">
    <location>
        <begin position="419"/>
        <end position="616"/>
    </location>
</feature>
<sequence>MYHGDHQLSGYLVHIVDVTEETLAQDEIKNQKLFLDRLLETIPIPVFYNDTRGRYIGCNQAFEHYIGFTKEQIVGKTVYDIAPQELADTYYAKDKELLDAPKTQTYESQVWYADGTMHNVIFYKATLLDQNGNIQGLIGMILDITERKQAEEVIRQKEEYIRTVLDNLPIGVAVNSVSPTVAFSYHNANFLKFYRIPEKALKEPDVIWDYIYEDPEYRKNIRERVISDCASGDPSRMHWDDIPIIREGEETTYISAMNIPIPLSTLMISTVWDVTARKKAEDELKQANRLLEGMLNGIPDIIGIQNPDHTIIRYNQAGYDALGLSPEEVAGRPCYSFIGRTRPCEICATSKALQSKKQEMVEKYVPELKRYLICRSNPNLDDDGNVQLIVEQLTDITDRKQIEEAIGQSNQKLRLLTGLTRHDILNILTAIYFYHELALENSDPNTIHEYITRAQEAGKRIEATIGFTREYEEFGIVSSGWQELYSIIESAKREINVGAIRIENQISTSLLVYADPIIRKVFSTLIENAIRHGKKITYIRFSVAHKDNDLIIICEDNGVGIPLNDKAHIFGRGFGNHTGIGLFLAREILSITNLSIREVGEEGKGARFEILVPDGKWRE</sequence>
<dbReference type="PROSITE" id="PS50112">
    <property type="entry name" value="PAS"/>
    <property type="match status" value="2"/>
</dbReference>
<dbReference type="Pfam" id="PF13426">
    <property type="entry name" value="PAS_9"/>
    <property type="match status" value="1"/>
</dbReference>